<dbReference type="Pfam" id="PF00027">
    <property type="entry name" value="cNMP_binding"/>
    <property type="match status" value="1"/>
</dbReference>
<proteinExistence type="predicted"/>
<dbReference type="GO" id="GO:0005829">
    <property type="term" value="C:cytosol"/>
    <property type="evidence" value="ECO:0007669"/>
    <property type="project" value="TreeGrafter"/>
</dbReference>
<evidence type="ECO:0000256" key="2">
    <source>
        <dbReference type="ARBA" id="ARBA00023125"/>
    </source>
</evidence>
<evidence type="ECO:0000259" key="4">
    <source>
        <dbReference type="PROSITE" id="PS50042"/>
    </source>
</evidence>
<dbReference type="PANTHER" id="PTHR24567">
    <property type="entry name" value="CRP FAMILY TRANSCRIPTIONAL REGULATORY PROTEIN"/>
    <property type="match status" value="1"/>
</dbReference>
<dbReference type="PANTHER" id="PTHR24567:SF26">
    <property type="entry name" value="REGULATORY PROTEIN YEIL"/>
    <property type="match status" value="1"/>
</dbReference>
<organism evidence="6 7">
    <name type="scientific">Candidatus Roizmanbacteria bacterium RIFCSPLOWO2_01_FULL_37_12</name>
    <dbReference type="NCBI Taxonomy" id="1802056"/>
    <lineage>
        <taxon>Bacteria</taxon>
        <taxon>Candidatus Roizmaniibacteriota</taxon>
    </lineage>
</organism>
<dbReference type="STRING" id="1802056.A2954_01940"/>
<comment type="caution">
    <text evidence="6">The sequence shown here is derived from an EMBL/GenBank/DDBJ whole genome shotgun (WGS) entry which is preliminary data.</text>
</comment>
<keyword evidence="2" id="KW-0238">DNA-binding</keyword>
<accession>A0A1F7I9L3</accession>
<reference evidence="6 7" key="1">
    <citation type="journal article" date="2016" name="Nat. Commun.">
        <title>Thousands of microbial genomes shed light on interconnected biogeochemical processes in an aquifer system.</title>
        <authorList>
            <person name="Anantharaman K."/>
            <person name="Brown C.T."/>
            <person name="Hug L.A."/>
            <person name="Sharon I."/>
            <person name="Castelle C.J."/>
            <person name="Probst A.J."/>
            <person name="Thomas B.C."/>
            <person name="Singh A."/>
            <person name="Wilkins M.J."/>
            <person name="Karaoz U."/>
            <person name="Brodie E.L."/>
            <person name="Williams K.H."/>
            <person name="Hubbard S.S."/>
            <person name="Banfield J.F."/>
        </authorList>
    </citation>
    <scope>NUCLEOTIDE SEQUENCE [LARGE SCALE GENOMIC DNA]</scope>
</reference>
<dbReference type="CDD" id="cd00038">
    <property type="entry name" value="CAP_ED"/>
    <property type="match status" value="1"/>
</dbReference>
<keyword evidence="1" id="KW-0805">Transcription regulation</keyword>
<dbReference type="GO" id="GO:0003677">
    <property type="term" value="F:DNA binding"/>
    <property type="evidence" value="ECO:0007669"/>
    <property type="project" value="UniProtKB-KW"/>
</dbReference>
<dbReference type="Proteomes" id="UP000177698">
    <property type="component" value="Unassembled WGS sequence"/>
</dbReference>
<feature type="domain" description="Cyclic nucleotide-binding" evidence="4">
    <location>
        <begin position="19"/>
        <end position="120"/>
    </location>
</feature>
<evidence type="ECO:0000313" key="7">
    <source>
        <dbReference type="Proteomes" id="UP000177698"/>
    </source>
</evidence>
<dbReference type="InterPro" id="IPR014710">
    <property type="entry name" value="RmlC-like_jellyroll"/>
</dbReference>
<dbReference type="SUPFAM" id="SSF51206">
    <property type="entry name" value="cAMP-binding domain-like"/>
    <property type="match status" value="1"/>
</dbReference>
<dbReference type="SUPFAM" id="SSF46785">
    <property type="entry name" value="Winged helix' DNA-binding domain"/>
    <property type="match status" value="1"/>
</dbReference>
<dbReference type="Gene3D" id="2.60.120.10">
    <property type="entry name" value="Jelly Rolls"/>
    <property type="match status" value="1"/>
</dbReference>
<keyword evidence="3" id="KW-0804">Transcription</keyword>
<feature type="domain" description="HTH crp-type" evidence="5">
    <location>
        <begin position="134"/>
        <end position="207"/>
    </location>
</feature>
<dbReference type="AlphaFoldDB" id="A0A1F7I9L3"/>
<dbReference type="CDD" id="cd00092">
    <property type="entry name" value="HTH_CRP"/>
    <property type="match status" value="1"/>
</dbReference>
<evidence type="ECO:0008006" key="8">
    <source>
        <dbReference type="Google" id="ProtNLM"/>
    </source>
</evidence>
<sequence length="213" mass="24581">MQDRVNYKVNAFFSRFNLKSYKKGQIIIHPNKDPLGAYYLKSGYVKAYGISPQGIETTIHIFALNSYFPMMWVISDIPNRLHYEALTPVELYIIPKEKVLNFLQKNPDVLFDLTYRLLKGIDKLTLRIEQLAIAKASSRVASILIFLARRFGQKKDGKIILMEMFTHKDIASLAGLSRETASREWKNFRQKGLVANNKRAIIINDLQALEKEI</sequence>
<evidence type="ECO:0000256" key="1">
    <source>
        <dbReference type="ARBA" id="ARBA00023015"/>
    </source>
</evidence>
<dbReference type="SMART" id="SM00419">
    <property type="entry name" value="HTH_CRP"/>
    <property type="match status" value="1"/>
</dbReference>
<dbReference type="InterPro" id="IPR000595">
    <property type="entry name" value="cNMP-bd_dom"/>
</dbReference>
<dbReference type="InterPro" id="IPR012318">
    <property type="entry name" value="HTH_CRP"/>
</dbReference>
<evidence type="ECO:0000256" key="3">
    <source>
        <dbReference type="ARBA" id="ARBA00023163"/>
    </source>
</evidence>
<dbReference type="PROSITE" id="PS51063">
    <property type="entry name" value="HTH_CRP_2"/>
    <property type="match status" value="1"/>
</dbReference>
<name>A0A1F7I9L3_9BACT</name>
<gene>
    <name evidence="6" type="ORF">A2954_01940</name>
</gene>
<dbReference type="EMBL" id="MGAG01000030">
    <property type="protein sequence ID" value="OGK40053.1"/>
    <property type="molecule type" value="Genomic_DNA"/>
</dbReference>
<evidence type="ECO:0000313" key="6">
    <source>
        <dbReference type="EMBL" id="OGK40053.1"/>
    </source>
</evidence>
<dbReference type="PROSITE" id="PS50042">
    <property type="entry name" value="CNMP_BINDING_3"/>
    <property type="match status" value="1"/>
</dbReference>
<dbReference type="GO" id="GO:0003700">
    <property type="term" value="F:DNA-binding transcription factor activity"/>
    <property type="evidence" value="ECO:0007669"/>
    <property type="project" value="TreeGrafter"/>
</dbReference>
<dbReference type="Pfam" id="PF13545">
    <property type="entry name" value="HTH_Crp_2"/>
    <property type="match status" value="1"/>
</dbReference>
<evidence type="ECO:0000259" key="5">
    <source>
        <dbReference type="PROSITE" id="PS51063"/>
    </source>
</evidence>
<dbReference type="InterPro" id="IPR036390">
    <property type="entry name" value="WH_DNA-bd_sf"/>
</dbReference>
<dbReference type="InterPro" id="IPR018490">
    <property type="entry name" value="cNMP-bd_dom_sf"/>
</dbReference>
<protein>
    <recommendedName>
        <fullName evidence="8">HTH crp-type domain-containing protein</fullName>
    </recommendedName>
</protein>
<dbReference type="InterPro" id="IPR050397">
    <property type="entry name" value="Env_Response_Regulators"/>
</dbReference>